<keyword evidence="1" id="KW-1133">Transmembrane helix</keyword>
<reference evidence="2 4" key="1">
    <citation type="submission" date="2015-05" db="EMBL/GenBank/DDBJ databases">
        <title>Genome assembly of Archangium gephyra DSM 2261.</title>
        <authorList>
            <person name="Sharma G."/>
            <person name="Subramanian S."/>
        </authorList>
    </citation>
    <scope>NUCLEOTIDE SEQUENCE [LARGE SCALE GENOMIC DNA]</scope>
    <source>
        <strain evidence="2 4">DSM 2261</strain>
    </source>
</reference>
<sequence length="264" mass="30033">MKAIRNTWVLAVLVGLGVIAVWFFARSEREMAVPVAVKAPSVTGSRAEPAPAAAPVPPQERVPELLAAPQTIPGEEGEHGEFTTTTDVLKQKIFKREPKLAQFDYFREHVLLDSSTRESYRALLADRELLEQTRRELLTPPPGDPGAMESNIQRLMRVDYLREALDWKENPDRAHLVSTLEHIILEDSFGPEMTRDVKRAITASKMELYEILSRQEPERALRLVERARGGRLEKLLQYFAEWDARRAAMERELSLQARGPTLTR</sequence>
<reference evidence="3 5" key="2">
    <citation type="submission" date="2018-08" db="EMBL/GenBank/DDBJ databases">
        <title>Genomic Encyclopedia of Archaeal and Bacterial Type Strains, Phase II (KMG-II): from individual species to whole genera.</title>
        <authorList>
            <person name="Goeker M."/>
        </authorList>
    </citation>
    <scope>NUCLEOTIDE SEQUENCE [LARGE SCALE GENOMIC DNA]</scope>
    <source>
        <strain evidence="3 5">DSM 2261</strain>
    </source>
</reference>
<protein>
    <submittedName>
        <fullName evidence="2">Uncharacterized protein</fullName>
    </submittedName>
</protein>
<keyword evidence="1" id="KW-0812">Transmembrane</keyword>
<evidence type="ECO:0000313" key="2">
    <source>
        <dbReference type="EMBL" id="AKJ06036.1"/>
    </source>
</evidence>
<evidence type="ECO:0000313" key="5">
    <source>
        <dbReference type="Proteomes" id="UP000256345"/>
    </source>
</evidence>
<proteinExistence type="predicted"/>
<name>A0AAC8QF96_9BACT</name>
<keyword evidence="5" id="KW-1185">Reference proteome</keyword>
<feature type="transmembrane region" description="Helical" evidence="1">
    <location>
        <begin position="7"/>
        <end position="25"/>
    </location>
</feature>
<evidence type="ECO:0000256" key="1">
    <source>
        <dbReference type="SAM" id="Phobius"/>
    </source>
</evidence>
<accession>A0AAC8QF96</accession>
<keyword evidence="1" id="KW-0472">Membrane</keyword>
<evidence type="ECO:0000313" key="3">
    <source>
        <dbReference type="EMBL" id="REG27213.1"/>
    </source>
</evidence>
<dbReference type="Proteomes" id="UP000256345">
    <property type="component" value="Unassembled WGS sequence"/>
</dbReference>
<evidence type="ECO:0000313" key="4">
    <source>
        <dbReference type="Proteomes" id="UP000035579"/>
    </source>
</evidence>
<dbReference type="RefSeq" id="WP_047859427.1">
    <property type="nucleotide sequence ID" value="NZ_CP011509.1"/>
</dbReference>
<dbReference type="Proteomes" id="UP000035579">
    <property type="component" value="Chromosome"/>
</dbReference>
<gene>
    <name evidence="2" type="ORF">AA314_07662</name>
    <name evidence="3" type="ORF">ATI61_110220</name>
</gene>
<dbReference type="KEGG" id="age:AA314_07662"/>
<organism evidence="2 4">
    <name type="scientific">Archangium gephyra</name>
    <dbReference type="NCBI Taxonomy" id="48"/>
    <lineage>
        <taxon>Bacteria</taxon>
        <taxon>Pseudomonadati</taxon>
        <taxon>Myxococcota</taxon>
        <taxon>Myxococcia</taxon>
        <taxon>Myxococcales</taxon>
        <taxon>Cystobacterineae</taxon>
        <taxon>Archangiaceae</taxon>
        <taxon>Archangium</taxon>
    </lineage>
</organism>
<dbReference type="EMBL" id="QUMU01000010">
    <property type="protein sequence ID" value="REG27213.1"/>
    <property type="molecule type" value="Genomic_DNA"/>
</dbReference>
<dbReference type="EMBL" id="CP011509">
    <property type="protein sequence ID" value="AKJ06036.1"/>
    <property type="molecule type" value="Genomic_DNA"/>
</dbReference>
<dbReference type="AlphaFoldDB" id="A0AAC8QF96"/>